<proteinExistence type="predicted"/>
<name>A0A103Z9H6_BURCE</name>
<reference evidence="1 2" key="1">
    <citation type="submission" date="2015-11" db="EMBL/GenBank/DDBJ databases">
        <title>Expanding the genomic diversity of Burkholderia species for the development of highly accurate diagnostics.</title>
        <authorList>
            <person name="Sahl J."/>
            <person name="Keim P."/>
            <person name="Wagner D."/>
        </authorList>
    </citation>
    <scope>NUCLEOTIDE SEQUENCE [LARGE SCALE GENOMIC DNA]</scope>
    <source>
        <strain evidence="1 2">MSMB1302</strain>
    </source>
</reference>
<dbReference type="AlphaFoldDB" id="A0A103Z9H6"/>
<dbReference type="RefSeq" id="WP_059731987.1">
    <property type="nucleotide sequence ID" value="NZ_LOYH01000091.1"/>
</dbReference>
<accession>A0A103Z9H6</accession>
<protein>
    <submittedName>
        <fullName evidence="1">Uncharacterized protein</fullName>
    </submittedName>
</protein>
<organism evidence="1 2">
    <name type="scientific">Burkholderia cepacia</name>
    <name type="common">Pseudomonas cepacia</name>
    <dbReference type="NCBI Taxonomy" id="292"/>
    <lineage>
        <taxon>Bacteria</taxon>
        <taxon>Pseudomonadati</taxon>
        <taxon>Pseudomonadota</taxon>
        <taxon>Betaproteobacteria</taxon>
        <taxon>Burkholderiales</taxon>
        <taxon>Burkholderiaceae</taxon>
        <taxon>Burkholderia</taxon>
        <taxon>Burkholderia cepacia complex</taxon>
    </lineage>
</organism>
<sequence length="263" mass="30005">MALPAHAADWMSRAEIDYIGPFIKAWAAFNAWYRHASGQTQERGMLDWVKSQPNPVRRDMLALLRDESGTAEALALKQAICDLQLRLDEIHFEITRKGVNEQISLRSVCIQPRNFSSDRIERNRHEFKAARVAGGQIEITVTSMRSNTVKFKHLQAQYDPIAVYELRDFSEGLSAAQQMNLRVFYEGCNPRPMRDLLRGGNGRLQIGAMEFQCSPQDLLSGLVETIYAMRNALLHGEVDPDPKVLTCYEPAYRIVMTFLRCVR</sequence>
<comment type="caution">
    <text evidence="1">The sequence shown here is derived from an EMBL/GenBank/DDBJ whole genome shotgun (WGS) entry which is preliminary data.</text>
</comment>
<dbReference type="EMBL" id="LOYH01000091">
    <property type="protein sequence ID" value="KVK75726.1"/>
    <property type="molecule type" value="Genomic_DNA"/>
</dbReference>
<evidence type="ECO:0000313" key="2">
    <source>
        <dbReference type="Proteomes" id="UP000069001"/>
    </source>
</evidence>
<dbReference type="Proteomes" id="UP000069001">
    <property type="component" value="Unassembled WGS sequence"/>
</dbReference>
<gene>
    <name evidence="1" type="ORF">WS90_26820</name>
</gene>
<evidence type="ECO:0000313" key="1">
    <source>
        <dbReference type="EMBL" id="KVK75726.1"/>
    </source>
</evidence>